<dbReference type="Proteomes" id="UP000248301">
    <property type="component" value="Unassembled WGS sequence"/>
</dbReference>
<accession>A0A318PXT3</accession>
<dbReference type="OrthoDB" id="9813569at2"/>
<evidence type="ECO:0000259" key="4">
    <source>
        <dbReference type="Pfam" id="PF00294"/>
    </source>
</evidence>
<keyword evidence="3 5" id="KW-0418">Kinase</keyword>
<dbReference type="GO" id="GO:0016301">
    <property type="term" value="F:kinase activity"/>
    <property type="evidence" value="ECO:0007669"/>
    <property type="project" value="UniProtKB-KW"/>
</dbReference>
<dbReference type="InterPro" id="IPR029056">
    <property type="entry name" value="Ribokinase-like"/>
</dbReference>
<dbReference type="EMBL" id="NKUF01000007">
    <property type="protein sequence ID" value="PYD63885.1"/>
    <property type="molecule type" value="Genomic_DNA"/>
</dbReference>
<dbReference type="RefSeq" id="WP_110912978.1">
    <property type="nucleotide sequence ID" value="NZ_NKUF01000007.1"/>
</dbReference>
<keyword evidence="2" id="KW-0808">Transferase</keyword>
<dbReference type="Gene3D" id="3.40.1190.20">
    <property type="match status" value="1"/>
</dbReference>
<protein>
    <submittedName>
        <fullName evidence="5">Adenosine kinase</fullName>
    </submittedName>
</protein>
<dbReference type="PROSITE" id="PS00584">
    <property type="entry name" value="PFKB_KINASES_2"/>
    <property type="match status" value="1"/>
</dbReference>
<sequence>MPCDVQRGDGQLEKNTENSGQATECRFDILGIGNAIVDILAPVAPSFLAANDMTPGGMMLIDAIRAQELGREIRREKEMGGGSAANTCVVASNMGARVAYLGKVADDATGRTFAADMQAAGVYFPSVPLKGKDAQQQPTASCLILVTPDGQRTMNTYLGACVSFGPDDVLPDVVTASKVTYMEGYLFDRPEAQAAFRRAAEIAHAAGRRVALSLSDAFCVDRHRDAFLDLVRGHVDILFANEMEILSLYQVKEFDDALRQVSADTHFAVLTRSEKGSVIVQDQQQIVIESVRTQVVDTTGAGDAYAAGFLAWWTSGRELAECGRLGSVAASEVISHYGARPLINMRQDMGF</sequence>
<evidence type="ECO:0000256" key="2">
    <source>
        <dbReference type="ARBA" id="ARBA00022679"/>
    </source>
</evidence>
<dbReference type="SUPFAM" id="SSF53613">
    <property type="entry name" value="Ribokinase-like"/>
    <property type="match status" value="1"/>
</dbReference>
<dbReference type="PANTHER" id="PTHR43320">
    <property type="entry name" value="SUGAR KINASE"/>
    <property type="match status" value="1"/>
</dbReference>
<gene>
    <name evidence="5" type="ORF">CFR72_05190</name>
</gene>
<feature type="domain" description="Carbohydrate kinase PfkB" evidence="4">
    <location>
        <begin position="59"/>
        <end position="341"/>
    </location>
</feature>
<evidence type="ECO:0000313" key="5">
    <source>
        <dbReference type="EMBL" id="PYD63885.1"/>
    </source>
</evidence>
<dbReference type="InterPro" id="IPR011611">
    <property type="entry name" value="PfkB_dom"/>
</dbReference>
<comment type="similarity">
    <text evidence="1">Belongs to the carbohydrate kinase PfkB family.</text>
</comment>
<comment type="caution">
    <text evidence="5">The sequence shown here is derived from an EMBL/GenBank/DDBJ whole genome shotgun (WGS) entry which is preliminary data.</text>
</comment>
<dbReference type="CDD" id="cd01168">
    <property type="entry name" value="adenosine_kinase"/>
    <property type="match status" value="1"/>
</dbReference>
<name>A0A318PXT3_9PROT</name>
<proteinExistence type="inferred from homology"/>
<evidence type="ECO:0000256" key="1">
    <source>
        <dbReference type="ARBA" id="ARBA00010688"/>
    </source>
</evidence>
<dbReference type="InterPro" id="IPR002173">
    <property type="entry name" value="Carboh/pur_kinase_PfkB_CS"/>
</dbReference>
<evidence type="ECO:0000313" key="6">
    <source>
        <dbReference type="Proteomes" id="UP000248301"/>
    </source>
</evidence>
<dbReference type="PANTHER" id="PTHR43320:SF3">
    <property type="entry name" value="CARBOHYDRATE KINASE PFKB DOMAIN-CONTAINING PROTEIN"/>
    <property type="match status" value="1"/>
</dbReference>
<organism evidence="5 6">
    <name type="scientific">Gluconacetobacter entanii</name>
    <dbReference type="NCBI Taxonomy" id="108528"/>
    <lineage>
        <taxon>Bacteria</taxon>
        <taxon>Pseudomonadati</taxon>
        <taxon>Pseudomonadota</taxon>
        <taxon>Alphaproteobacteria</taxon>
        <taxon>Acetobacterales</taxon>
        <taxon>Acetobacteraceae</taxon>
        <taxon>Gluconacetobacter</taxon>
    </lineage>
</organism>
<dbReference type="AlphaFoldDB" id="A0A318PXT3"/>
<dbReference type="Pfam" id="PF00294">
    <property type="entry name" value="PfkB"/>
    <property type="match status" value="1"/>
</dbReference>
<evidence type="ECO:0000256" key="3">
    <source>
        <dbReference type="ARBA" id="ARBA00022777"/>
    </source>
</evidence>
<dbReference type="InterPro" id="IPR052700">
    <property type="entry name" value="Carb_kinase_PfkB-like"/>
</dbReference>
<reference evidence="5 6" key="1">
    <citation type="submission" date="2017-07" db="EMBL/GenBank/DDBJ databases">
        <title>A draft genome sequence of Gluconacetobacter entanii LTH 4560.</title>
        <authorList>
            <person name="Skraban J."/>
            <person name="Cleenwerck I."/>
            <person name="Vandamme P."/>
            <person name="Trcek J."/>
        </authorList>
    </citation>
    <scope>NUCLEOTIDE SEQUENCE [LARGE SCALE GENOMIC DNA]</scope>
    <source>
        <strain evidence="5 6">LTH 4560</strain>
    </source>
</reference>